<keyword evidence="2" id="KW-1133">Transmembrane helix</keyword>
<dbReference type="Proteomes" id="UP000198324">
    <property type="component" value="Unassembled WGS sequence"/>
</dbReference>
<dbReference type="GO" id="GO:0008324">
    <property type="term" value="F:monoatomic cation transmembrane transporter activity"/>
    <property type="evidence" value="ECO:0007669"/>
    <property type="project" value="InterPro"/>
</dbReference>
<keyword evidence="5" id="KW-0406">Ion transport</keyword>
<feature type="domain" description="RCK C-terminal" evidence="4">
    <location>
        <begin position="259"/>
        <end position="345"/>
    </location>
</feature>
<dbReference type="GO" id="GO:0005886">
    <property type="term" value="C:plasma membrane"/>
    <property type="evidence" value="ECO:0007669"/>
    <property type="project" value="UniProtKB-SubCell"/>
</dbReference>
<dbReference type="PANTHER" id="PTHR43833">
    <property type="entry name" value="POTASSIUM CHANNEL PROTEIN 2-RELATED-RELATED"/>
    <property type="match status" value="1"/>
</dbReference>
<evidence type="ECO:0000259" key="3">
    <source>
        <dbReference type="PROSITE" id="PS51201"/>
    </source>
</evidence>
<keyword evidence="2" id="KW-0812">Transmembrane</keyword>
<evidence type="ECO:0000256" key="1">
    <source>
        <dbReference type="ARBA" id="ARBA00004651"/>
    </source>
</evidence>
<name>A0A238XPZ9_9BACT</name>
<evidence type="ECO:0000313" key="5">
    <source>
        <dbReference type="EMBL" id="SNR60658.1"/>
    </source>
</evidence>
<dbReference type="AlphaFoldDB" id="A0A238XPZ9"/>
<feature type="transmembrane region" description="Helical" evidence="2">
    <location>
        <begin position="50"/>
        <end position="68"/>
    </location>
</feature>
<dbReference type="Gene3D" id="1.10.287.70">
    <property type="match status" value="1"/>
</dbReference>
<dbReference type="InterPro" id="IPR006037">
    <property type="entry name" value="RCK_C"/>
</dbReference>
<dbReference type="SUPFAM" id="SSF116726">
    <property type="entry name" value="TrkA C-terminal domain-like"/>
    <property type="match status" value="1"/>
</dbReference>
<feature type="domain" description="RCK N-terminal" evidence="3">
    <location>
        <begin position="123"/>
        <end position="240"/>
    </location>
</feature>
<dbReference type="Pfam" id="PF07885">
    <property type="entry name" value="Ion_trans_2"/>
    <property type="match status" value="1"/>
</dbReference>
<dbReference type="OrthoDB" id="9781411at2"/>
<keyword evidence="6" id="KW-1185">Reference proteome</keyword>
<dbReference type="InterPro" id="IPR050721">
    <property type="entry name" value="Trk_Ktr_HKT_K-transport"/>
</dbReference>
<proteinExistence type="predicted"/>
<dbReference type="EMBL" id="FZOC01000001">
    <property type="protein sequence ID" value="SNR60658.1"/>
    <property type="molecule type" value="Genomic_DNA"/>
</dbReference>
<protein>
    <submittedName>
        <fullName evidence="5">Voltage-gated potassium channel</fullName>
    </submittedName>
</protein>
<dbReference type="GO" id="GO:0006813">
    <property type="term" value="P:potassium ion transport"/>
    <property type="evidence" value="ECO:0007669"/>
    <property type="project" value="InterPro"/>
</dbReference>
<evidence type="ECO:0000313" key="6">
    <source>
        <dbReference type="Proteomes" id="UP000198324"/>
    </source>
</evidence>
<dbReference type="Gene3D" id="3.40.50.720">
    <property type="entry name" value="NAD(P)-binding Rossmann-like Domain"/>
    <property type="match status" value="1"/>
</dbReference>
<organism evidence="5 6">
    <name type="scientific">Humidesulfovibrio mexicanus</name>
    <dbReference type="NCBI Taxonomy" id="147047"/>
    <lineage>
        <taxon>Bacteria</taxon>
        <taxon>Pseudomonadati</taxon>
        <taxon>Thermodesulfobacteriota</taxon>
        <taxon>Desulfovibrionia</taxon>
        <taxon>Desulfovibrionales</taxon>
        <taxon>Desulfovibrionaceae</taxon>
        <taxon>Humidesulfovibrio</taxon>
    </lineage>
</organism>
<evidence type="ECO:0000259" key="4">
    <source>
        <dbReference type="PROSITE" id="PS51202"/>
    </source>
</evidence>
<keyword evidence="5" id="KW-0813">Transport</keyword>
<sequence>MATLVDITRLRALKDKWGPLFQFLLGLVLMACIFAGGVCVYMFIEGWGFVDSFYMVVITLSTVGFGEIQPLSDRARLLTSGIIILGVGNFAYIVGSFSQMLVDGHLHNLLWRRKVQRRINRLENHYIICGFGRIGGVVVQEILKVSPDVVVIEHDPELVEQLKRDGIMHLQGDATNDALLIDAGIQRAKSIVTALTDEAANVYVTLTARQLNPKISIIARANNASHITRLEFAGADRVVLPHLIGGVRMAHTVLRPTVTDFLDLAVRGNIDLQLEQLVITPGSRYVGVSLMDSNIRKDYDLIVVAIKREDGQLVFNPGPREELRSGDTLISLGRPSELQRIGEHL</sequence>
<feature type="transmembrane region" description="Helical" evidence="2">
    <location>
        <begin position="75"/>
        <end position="95"/>
    </location>
</feature>
<feature type="transmembrane region" description="Helical" evidence="2">
    <location>
        <begin position="20"/>
        <end position="44"/>
    </location>
</feature>
<comment type="subcellular location">
    <subcellularLocation>
        <location evidence="1">Cell membrane</location>
        <topology evidence="1">Multi-pass membrane protein</topology>
    </subcellularLocation>
</comment>
<dbReference type="InterPro" id="IPR013099">
    <property type="entry name" value="K_chnl_dom"/>
</dbReference>
<dbReference type="SUPFAM" id="SSF81324">
    <property type="entry name" value="Voltage-gated potassium channels"/>
    <property type="match status" value="1"/>
</dbReference>
<dbReference type="InterPro" id="IPR036721">
    <property type="entry name" value="RCK_C_sf"/>
</dbReference>
<dbReference type="InterPro" id="IPR036291">
    <property type="entry name" value="NAD(P)-bd_dom_sf"/>
</dbReference>
<dbReference type="PROSITE" id="PS51201">
    <property type="entry name" value="RCK_N"/>
    <property type="match status" value="1"/>
</dbReference>
<accession>A0A238XPZ9</accession>
<dbReference type="Gene3D" id="3.30.70.1450">
    <property type="entry name" value="Regulator of K+ conductance, C-terminal domain"/>
    <property type="match status" value="1"/>
</dbReference>
<dbReference type="InterPro" id="IPR003148">
    <property type="entry name" value="RCK_N"/>
</dbReference>
<dbReference type="RefSeq" id="WP_089271003.1">
    <property type="nucleotide sequence ID" value="NZ_FZOC01000001.1"/>
</dbReference>
<keyword evidence="2" id="KW-0472">Membrane</keyword>
<reference evidence="5 6" key="1">
    <citation type="submission" date="2017-06" db="EMBL/GenBank/DDBJ databases">
        <authorList>
            <person name="Kim H.J."/>
            <person name="Triplett B.A."/>
        </authorList>
    </citation>
    <scope>NUCLEOTIDE SEQUENCE [LARGE SCALE GENOMIC DNA]</scope>
    <source>
        <strain evidence="5 6">DSM 13116</strain>
    </source>
</reference>
<dbReference type="Pfam" id="PF02254">
    <property type="entry name" value="TrkA_N"/>
    <property type="match status" value="1"/>
</dbReference>
<evidence type="ECO:0000256" key="2">
    <source>
        <dbReference type="SAM" id="Phobius"/>
    </source>
</evidence>
<keyword evidence="5" id="KW-0407">Ion channel</keyword>
<gene>
    <name evidence="5" type="ORF">SAMN04488503_0308</name>
</gene>
<dbReference type="PANTHER" id="PTHR43833:SF9">
    <property type="entry name" value="POTASSIUM CHANNEL PROTEIN YUGO-RELATED"/>
    <property type="match status" value="1"/>
</dbReference>
<dbReference type="SUPFAM" id="SSF51735">
    <property type="entry name" value="NAD(P)-binding Rossmann-fold domains"/>
    <property type="match status" value="1"/>
</dbReference>
<dbReference type="Pfam" id="PF02080">
    <property type="entry name" value="TrkA_C"/>
    <property type="match status" value="1"/>
</dbReference>
<dbReference type="PROSITE" id="PS51202">
    <property type="entry name" value="RCK_C"/>
    <property type="match status" value="1"/>
</dbReference>